<dbReference type="EMBL" id="BMGG01000002">
    <property type="protein sequence ID" value="GGC56572.1"/>
    <property type="molecule type" value="Genomic_DNA"/>
</dbReference>
<evidence type="ECO:0000313" key="1">
    <source>
        <dbReference type="EMBL" id="GGC56572.1"/>
    </source>
</evidence>
<gene>
    <name evidence="1" type="ORF">GCM10010994_14370</name>
</gene>
<comment type="caution">
    <text evidence="1">The sequence shown here is derived from an EMBL/GenBank/DDBJ whole genome shotgun (WGS) entry which is preliminary data.</text>
</comment>
<accession>A0A916XAK8</accession>
<organism evidence="1 2">
    <name type="scientific">Chelatococcus reniformis</name>
    <dbReference type="NCBI Taxonomy" id="1494448"/>
    <lineage>
        <taxon>Bacteria</taxon>
        <taxon>Pseudomonadati</taxon>
        <taxon>Pseudomonadota</taxon>
        <taxon>Alphaproteobacteria</taxon>
        <taxon>Hyphomicrobiales</taxon>
        <taxon>Chelatococcaceae</taxon>
        <taxon>Chelatococcus</taxon>
    </lineage>
</organism>
<dbReference type="Proteomes" id="UP000637002">
    <property type="component" value="Unassembled WGS sequence"/>
</dbReference>
<proteinExistence type="predicted"/>
<keyword evidence="2" id="KW-1185">Reference proteome</keyword>
<evidence type="ECO:0000313" key="2">
    <source>
        <dbReference type="Proteomes" id="UP000637002"/>
    </source>
</evidence>
<reference evidence="1" key="2">
    <citation type="submission" date="2020-09" db="EMBL/GenBank/DDBJ databases">
        <authorList>
            <person name="Sun Q."/>
            <person name="Zhou Y."/>
        </authorList>
    </citation>
    <scope>NUCLEOTIDE SEQUENCE</scope>
    <source>
        <strain evidence="1">CGMCC 1.12919</strain>
    </source>
</reference>
<dbReference type="RefSeq" id="WP_188608444.1">
    <property type="nucleotide sequence ID" value="NZ_BMGG01000002.1"/>
</dbReference>
<protein>
    <submittedName>
        <fullName evidence="1">Uncharacterized protein</fullName>
    </submittedName>
</protein>
<reference evidence="1" key="1">
    <citation type="journal article" date="2014" name="Int. J. Syst. Evol. Microbiol.">
        <title>Complete genome sequence of Corynebacterium casei LMG S-19264T (=DSM 44701T), isolated from a smear-ripened cheese.</title>
        <authorList>
            <consortium name="US DOE Joint Genome Institute (JGI-PGF)"/>
            <person name="Walter F."/>
            <person name="Albersmeier A."/>
            <person name="Kalinowski J."/>
            <person name="Ruckert C."/>
        </authorList>
    </citation>
    <scope>NUCLEOTIDE SEQUENCE</scope>
    <source>
        <strain evidence="1">CGMCC 1.12919</strain>
    </source>
</reference>
<dbReference type="AlphaFoldDB" id="A0A916XAK8"/>
<sequence>MASPSTLVNFWRGLRGSVHPADAPVFAETSDHTFDLRFPPPAYIGAVDTAPVIVLMSNGGFNRLVTPREFEDPGAAEAHRERLFRPVAADPAVAAPYYSRTSIGRLLQSEEGSIVNAVAYRSASLSREPSNQRLLETLLSVERIAAGCGRN</sequence>
<name>A0A916XAK8_9HYPH</name>